<evidence type="ECO:0000313" key="3">
    <source>
        <dbReference type="Proteomes" id="UP000249547"/>
    </source>
</evidence>
<dbReference type="PANTHER" id="PTHR15032">
    <property type="entry name" value="N-ACYL-PHOSPHATIDYLETHANOLAMINE-HYDROLYZING PHOSPHOLIPASE D"/>
    <property type="match status" value="1"/>
</dbReference>
<dbReference type="SUPFAM" id="SSF56281">
    <property type="entry name" value="Metallo-hydrolase/oxidoreductase"/>
    <property type="match status" value="1"/>
</dbReference>
<dbReference type="InterPro" id="IPR036866">
    <property type="entry name" value="RibonucZ/Hydroxyglut_hydro"/>
</dbReference>
<gene>
    <name evidence="2" type="ORF">LX64_03129</name>
</gene>
<dbReference type="RefSeq" id="WP_111598545.1">
    <property type="nucleotide sequence ID" value="NZ_QLLL01000005.1"/>
</dbReference>
<sequence length="363" mass="41593">MTILFVIILTVITIIYWISRTRAFGQKPSGERLQRLKQSPHYKNGTFQNPQPTVLGIKGNAWTVMRRFFKRDPRKKPAHALPVVHPTQWTRPNDVLAVTWFGHSSYLLQIEGLNILVDPVFSERTSPFTWLGNKNFEGTGDFGVKDLPKLDVVIITHDHYDHLDYHTILQLVPRAPRFITPLGVGAHLESWGIPSSDIQELDWWQHIDIQPGMQLTATPARHFSGRAFNRNNTLWTSYVMKTSRCNLFIGGDSGYGAHFKEIGEKMGPFDLAILESGQYNEFWPDIHMMPEETVHAAADLQAKALLPVHWGKYVLSMHPWEEPPERVSAEIKQYNIELLTPMIGETIVLDQPNKTGAWWSRLK</sequence>
<evidence type="ECO:0000313" key="2">
    <source>
        <dbReference type="EMBL" id="RAJ04249.1"/>
    </source>
</evidence>
<accession>A0A327QI56</accession>
<dbReference type="EMBL" id="QLLL01000005">
    <property type="protein sequence ID" value="RAJ04249.1"/>
    <property type="molecule type" value="Genomic_DNA"/>
</dbReference>
<proteinExistence type="predicted"/>
<dbReference type="Gene3D" id="3.60.15.10">
    <property type="entry name" value="Ribonuclease Z/Hydroxyacylglutathione hydrolase-like"/>
    <property type="match status" value="1"/>
</dbReference>
<dbReference type="OrthoDB" id="9805728at2"/>
<protein>
    <submittedName>
        <fullName evidence="2">L-ascorbate metabolism protein UlaG (Beta-lactamase superfamily)</fullName>
    </submittedName>
</protein>
<feature type="domain" description="Metallo-beta-lactamase" evidence="1">
    <location>
        <begin position="114"/>
        <end position="310"/>
    </location>
</feature>
<dbReference type="Proteomes" id="UP000249547">
    <property type="component" value="Unassembled WGS sequence"/>
</dbReference>
<dbReference type="AlphaFoldDB" id="A0A327QI56"/>
<comment type="caution">
    <text evidence="2">The sequence shown here is derived from an EMBL/GenBank/DDBJ whole genome shotgun (WGS) entry which is preliminary data.</text>
</comment>
<evidence type="ECO:0000259" key="1">
    <source>
        <dbReference type="Pfam" id="PF12706"/>
    </source>
</evidence>
<dbReference type="Pfam" id="PF12706">
    <property type="entry name" value="Lactamase_B_2"/>
    <property type="match status" value="1"/>
</dbReference>
<reference evidence="2 3" key="1">
    <citation type="submission" date="2018-06" db="EMBL/GenBank/DDBJ databases">
        <title>Genomic Encyclopedia of Archaeal and Bacterial Type Strains, Phase II (KMG-II): from individual species to whole genera.</title>
        <authorList>
            <person name="Goeker M."/>
        </authorList>
    </citation>
    <scope>NUCLEOTIDE SEQUENCE [LARGE SCALE GENOMIC DNA]</scope>
    <source>
        <strain evidence="2 3">DSM 23857</strain>
    </source>
</reference>
<dbReference type="InterPro" id="IPR001279">
    <property type="entry name" value="Metallo-B-lactamas"/>
</dbReference>
<organism evidence="2 3">
    <name type="scientific">Chitinophaga skermanii</name>
    <dbReference type="NCBI Taxonomy" id="331697"/>
    <lineage>
        <taxon>Bacteria</taxon>
        <taxon>Pseudomonadati</taxon>
        <taxon>Bacteroidota</taxon>
        <taxon>Chitinophagia</taxon>
        <taxon>Chitinophagales</taxon>
        <taxon>Chitinophagaceae</taxon>
        <taxon>Chitinophaga</taxon>
    </lineage>
</organism>
<name>A0A327QI56_9BACT</name>
<dbReference type="PANTHER" id="PTHR15032:SF4">
    <property type="entry name" value="N-ACYL-PHOSPHATIDYLETHANOLAMINE-HYDROLYZING PHOSPHOLIPASE D"/>
    <property type="match status" value="1"/>
</dbReference>
<keyword evidence="3" id="KW-1185">Reference proteome</keyword>
<dbReference type="GO" id="GO:0005737">
    <property type="term" value="C:cytoplasm"/>
    <property type="evidence" value="ECO:0007669"/>
    <property type="project" value="TreeGrafter"/>
</dbReference>